<organism evidence="1 2">
    <name type="scientific">Tanacetum coccineum</name>
    <dbReference type="NCBI Taxonomy" id="301880"/>
    <lineage>
        <taxon>Eukaryota</taxon>
        <taxon>Viridiplantae</taxon>
        <taxon>Streptophyta</taxon>
        <taxon>Embryophyta</taxon>
        <taxon>Tracheophyta</taxon>
        <taxon>Spermatophyta</taxon>
        <taxon>Magnoliopsida</taxon>
        <taxon>eudicotyledons</taxon>
        <taxon>Gunneridae</taxon>
        <taxon>Pentapetalae</taxon>
        <taxon>asterids</taxon>
        <taxon>campanulids</taxon>
        <taxon>Asterales</taxon>
        <taxon>Asteraceae</taxon>
        <taxon>Asteroideae</taxon>
        <taxon>Anthemideae</taxon>
        <taxon>Anthemidinae</taxon>
        <taxon>Tanacetum</taxon>
    </lineage>
</organism>
<comment type="caution">
    <text evidence="1">The sequence shown here is derived from an EMBL/GenBank/DDBJ whole genome shotgun (WGS) entry which is preliminary data.</text>
</comment>
<gene>
    <name evidence="1" type="ORF">Tco_0682535</name>
</gene>
<protein>
    <submittedName>
        <fullName evidence="1">Uncharacterized protein</fullName>
    </submittedName>
</protein>
<reference evidence="1" key="1">
    <citation type="journal article" date="2022" name="Int. J. Mol. Sci.">
        <title>Draft Genome of Tanacetum Coccineum: Genomic Comparison of Closely Related Tanacetum-Family Plants.</title>
        <authorList>
            <person name="Yamashiro T."/>
            <person name="Shiraishi A."/>
            <person name="Nakayama K."/>
            <person name="Satake H."/>
        </authorList>
    </citation>
    <scope>NUCLEOTIDE SEQUENCE</scope>
</reference>
<dbReference type="EMBL" id="BQNB010009757">
    <property type="protein sequence ID" value="GJS67970.1"/>
    <property type="molecule type" value="Genomic_DNA"/>
</dbReference>
<evidence type="ECO:0000313" key="2">
    <source>
        <dbReference type="Proteomes" id="UP001151760"/>
    </source>
</evidence>
<sequence length="176" mass="20443">MQEENNICKHCRNEEQLNEELTAKADPEEVLGRELWKEHSQDVIKNMHKLPKATYEELSTIMDIDVHVLRLCVKHYFKHELYISSEVLSMRKDHLGNQPETFTEEDEDEYYTDLELSLYTAMHVHNMPEEELKYHVNLVISFGIAILDEQELGKETKEGYGCSSLPDALLVLYGGG</sequence>
<proteinExistence type="predicted"/>
<reference evidence="1" key="2">
    <citation type="submission" date="2022-01" db="EMBL/GenBank/DDBJ databases">
        <authorList>
            <person name="Yamashiro T."/>
            <person name="Shiraishi A."/>
            <person name="Satake H."/>
            <person name="Nakayama K."/>
        </authorList>
    </citation>
    <scope>NUCLEOTIDE SEQUENCE</scope>
</reference>
<evidence type="ECO:0000313" key="1">
    <source>
        <dbReference type="EMBL" id="GJS67970.1"/>
    </source>
</evidence>
<dbReference type="Proteomes" id="UP001151760">
    <property type="component" value="Unassembled WGS sequence"/>
</dbReference>
<accession>A0ABQ4XSH6</accession>
<keyword evidence="2" id="KW-1185">Reference proteome</keyword>
<name>A0ABQ4XSH6_9ASTR</name>